<dbReference type="AlphaFoldDB" id="A0A858RJG2"/>
<evidence type="ECO:0000313" key="1">
    <source>
        <dbReference type="EMBL" id="QJE96855.1"/>
    </source>
</evidence>
<evidence type="ECO:0000313" key="2">
    <source>
        <dbReference type="Proteomes" id="UP000501812"/>
    </source>
</evidence>
<sequence length="390" mass="41896">MPLALAAALTTSCSKREAASGTAGQAGGAELVKSKLSEIPELHPAEETAGPLSVESLFAEPNVTPEGMWAALSSRYPELLEGDDAIIRIFPELCRNATGRQKSFMAQALAHHLSTPAQAFKLKATIGDQEFENGYMLGLVNVFAESHPSEIREIVKDIAHNQNRLDCGASLLGRHAIENWQEALRDARDLSRDGNDMAYYEGSLTVRIYPEDPGASTSAEARKLAKDILPSLSAESAKFLSEQMAEREISISRPGSVTEAAENWGLDPIQLAAMTGQHLGNDRSRNAAMTIADVKGWVALVPPDHPAYPPFLQGIIRPVVGVCSDSEVLGLFQDVPKEGQPSLAFAMGAIFVQNVSLDRANTVAPEIPAAFKKNFEQGVKLGALSIQNNQ</sequence>
<dbReference type="KEGG" id="luo:HHL09_14030"/>
<dbReference type="EMBL" id="CP051774">
    <property type="protein sequence ID" value="QJE96855.1"/>
    <property type="molecule type" value="Genomic_DNA"/>
</dbReference>
<protein>
    <submittedName>
        <fullName evidence="1">Uncharacterized protein</fullName>
    </submittedName>
</protein>
<proteinExistence type="predicted"/>
<gene>
    <name evidence="1" type="ORF">HHL09_14030</name>
</gene>
<accession>A0A858RJG2</accession>
<reference evidence="1 2" key="1">
    <citation type="submission" date="2020-04" db="EMBL/GenBank/DDBJ databases">
        <title>Luteolibacter sp. G-1-1-1 isolated from soil.</title>
        <authorList>
            <person name="Dahal R.H."/>
        </authorList>
    </citation>
    <scope>NUCLEOTIDE SEQUENCE [LARGE SCALE GENOMIC DNA]</scope>
    <source>
        <strain evidence="1 2">G-1-1-1</strain>
    </source>
</reference>
<keyword evidence="2" id="KW-1185">Reference proteome</keyword>
<dbReference type="Proteomes" id="UP000501812">
    <property type="component" value="Chromosome"/>
</dbReference>
<organism evidence="1 2">
    <name type="scientific">Luteolibacter luteus</name>
    <dbReference type="NCBI Taxonomy" id="2728835"/>
    <lineage>
        <taxon>Bacteria</taxon>
        <taxon>Pseudomonadati</taxon>
        <taxon>Verrucomicrobiota</taxon>
        <taxon>Verrucomicrobiia</taxon>
        <taxon>Verrucomicrobiales</taxon>
        <taxon>Verrucomicrobiaceae</taxon>
        <taxon>Luteolibacter</taxon>
    </lineage>
</organism>
<name>A0A858RJG2_9BACT</name>
<dbReference type="RefSeq" id="WP_169455255.1">
    <property type="nucleotide sequence ID" value="NZ_CP051774.1"/>
</dbReference>